<keyword evidence="8 9" id="KW-0472">Membrane</keyword>
<keyword evidence="6 9" id="KW-0378">Hydrolase</keyword>
<dbReference type="GO" id="GO:0006508">
    <property type="term" value="P:proteolysis"/>
    <property type="evidence" value="ECO:0007669"/>
    <property type="project" value="UniProtKB-KW"/>
</dbReference>
<evidence type="ECO:0000256" key="6">
    <source>
        <dbReference type="ARBA" id="ARBA00022801"/>
    </source>
</evidence>
<dbReference type="AlphaFoldDB" id="A0A1T4NMJ9"/>
<dbReference type="GO" id="GO:0004190">
    <property type="term" value="F:aspartic-type endopeptidase activity"/>
    <property type="evidence" value="ECO:0007669"/>
    <property type="project" value="UniProtKB-UniRule"/>
</dbReference>
<keyword evidence="7 9" id="KW-1133">Transmembrane helix</keyword>
<evidence type="ECO:0000256" key="5">
    <source>
        <dbReference type="ARBA" id="ARBA00022750"/>
    </source>
</evidence>
<sequence length="152" mass="17132">MFWRLLAGWLALDQLTKYLVLNYLPEGNSIPIWPGVFHLTHVSNPGAAFGLMPFKTGLFLLVALVVVAVVLFYLPRIGREQLWLRTALALQAAGAIGNAIDRLRFGYVVDFLDFQVWPVFNVADIGITVGVGMLIWHLWQQEKKEEVSEHEG</sequence>
<evidence type="ECO:0000256" key="9">
    <source>
        <dbReference type="HAMAP-Rule" id="MF_00161"/>
    </source>
</evidence>
<comment type="catalytic activity">
    <reaction evidence="9">
        <text>Release of signal peptides from bacterial membrane prolipoproteins. Hydrolyzes -Xaa-Yaa-Zaa-|-(S,diacylglyceryl)Cys-, in which Xaa is hydrophobic (preferably Leu), and Yaa (Ala or Ser) and Zaa (Gly or Ala) have small, neutral side chains.</text>
        <dbReference type="EC" id="3.4.23.36"/>
    </reaction>
</comment>
<gene>
    <name evidence="9" type="primary">lspA</name>
    <name evidence="11" type="ORF">SAMN02745885_00979</name>
</gene>
<comment type="similarity">
    <text evidence="1 9 10">Belongs to the peptidase A8 family.</text>
</comment>
<organism evidence="11 12">
    <name type="scientific">Carboxydocella sporoproducens DSM 16521</name>
    <dbReference type="NCBI Taxonomy" id="1121270"/>
    <lineage>
        <taxon>Bacteria</taxon>
        <taxon>Bacillati</taxon>
        <taxon>Bacillota</taxon>
        <taxon>Clostridia</taxon>
        <taxon>Eubacteriales</taxon>
        <taxon>Clostridiales Family XVI. Incertae Sedis</taxon>
        <taxon>Carboxydocella</taxon>
    </lineage>
</organism>
<dbReference type="GO" id="GO:0005886">
    <property type="term" value="C:plasma membrane"/>
    <property type="evidence" value="ECO:0007669"/>
    <property type="project" value="UniProtKB-SubCell"/>
</dbReference>
<reference evidence="12" key="1">
    <citation type="submission" date="2017-02" db="EMBL/GenBank/DDBJ databases">
        <authorList>
            <person name="Varghese N."/>
            <person name="Submissions S."/>
        </authorList>
    </citation>
    <scope>NUCLEOTIDE SEQUENCE [LARGE SCALE GENOMIC DNA]</scope>
    <source>
        <strain evidence="12">DSM 16521</strain>
    </source>
</reference>
<proteinExistence type="inferred from homology"/>
<comment type="caution">
    <text evidence="9">Lacks conserved residue(s) required for the propagation of feature annotation.</text>
</comment>
<dbReference type="PRINTS" id="PR00781">
    <property type="entry name" value="LIPOSIGPTASE"/>
</dbReference>
<keyword evidence="12" id="KW-1185">Reference proteome</keyword>
<evidence type="ECO:0000256" key="1">
    <source>
        <dbReference type="ARBA" id="ARBA00006139"/>
    </source>
</evidence>
<feature type="active site" evidence="9">
    <location>
        <position position="124"/>
    </location>
</feature>
<keyword evidence="3 9" id="KW-0645">Protease</keyword>
<evidence type="ECO:0000256" key="4">
    <source>
        <dbReference type="ARBA" id="ARBA00022692"/>
    </source>
</evidence>
<dbReference type="PANTHER" id="PTHR33695:SF1">
    <property type="entry name" value="LIPOPROTEIN SIGNAL PEPTIDASE"/>
    <property type="match status" value="1"/>
</dbReference>
<comment type="function">
    <text evidence="9">This protein specifically catalyzes the removal of signal peptides from prolipoproteins.</text>
</comment>
<evidence type="ECO:0000256" key="8">
    <source>
        <dbReference type="ARBA" id="ARBA00023136"/>
    </source>
</evidence>
<dbReference type="EMBL" id="FUXM01000007">
    <property type="protein sequence ID" value="SJZ80490.1"/>
    <property type="molecule type" value="Genomic_DNA"/>
</dbReference>
<dbReference type="OrthoDB" id="9810259at2"/>
<keyword evidence="5 9" id="KW-0064">Aspartyl protease</keyword>
<protein>
    <recommendedName>
        <fullName evidence="9">Lipoprotein signal peptidase</fullName>
        <ecNumber evidence="9">3.4.23.36</ecNumber>
    </recommendedName>
    <alternativeName>
        <fullName evidence="9">Prolipoprotein signal peptidase</fullName>
    </alternativeName>
    <alternativeName>
        <fullName evidence="9">Signal peptidase II</fullName>
        <shortName evidence="9">SPase II</shortName>
    </alternativeName>
</protein>
<keyword evidence="2 9" id="KW-1003">Cell membrane</keyword>
<feature type="transmembrane region" description="Helical" evidence="9">
    <location>
        <begin position="120"/>
        <end position="139"/>
    </location>
</feature>
<dbReference type="RefSeq" id="WP_078665067.1">
    <property type="nucleotide sequence ID" value="NZ_FUXM01000007.1"/>
</dbReference>
<comment type="pathway">
    <text evidence="9">Protein modification; lipoprotein biosynthesis (signal peptide cleavage).</text>
</comment>
<feature type="active site" evidence="9">
    <location>
        <position position="110"/>
    </location>
</feature>
<dbReference type="PANTHER" id="PTHR33695">
    <property type="entry name" value="LIPOPROTEIN SIGNAL PEPTIDASE"/>
    <property type="match status" value="1"/>
</dbReference>
<dbReference type="UniPathway" id="UPA00665"/>
<dbReference type="Proteomes" id="UP000189933">
    <property type="component" value="Unassembled WGS sequence"/>
</dbReference>
<comment type="subcellular location">
    <subcellularLocation>
        <location evidence="9">Cell membrane</location>
        <topology evidence="9">Multi-pass membrane protein</topology>
    </subcellularLocation>
</comment>
<evidence type="ECO:0000256" key="7">
    <source>
        <dbReference type="ARBA" id="ARBA00022989"/>
    </source>
</evidence>
<keyword evidence="4 9" id="KW-0812">Transmembrane</keyword>
<evidence type="ECO:0000256" key="10">
    <source>
        <dbReference type="RuleBase" id="RU004181"/>
    </source>
</evidence>
<evidence type="ECO:0000256" key="2">
    <source>
        <dbReference type="ARBA" id="ARBA00022475"/>
    </source>
</evidence>
<dbReference type="InterPro" id="IPR001872">
    <property type="entry name" value="Peptidase_A8"/>
</dbReference>
<feature type="transmembrane region" description="Helical" evidence="9">
    <location>
        <begin position="57"/>
        <end position="75"/>
    </location>
</feature>
<evidence type="ECO:0000256" key="3">
    <source>
        <dbReference type="ARBA" id="ARBA00022670"/>
    </source>
</evidence>
<feature type="transmembrane region" description="Helical" evidence="9">
    <location>
        <begin position="82"/>
        <end position="100"/>
    </location>
</feature>
<dbReference type="EC" id="3.4.23.36" evidence="9"/>
<name>A0A1T4NMJ9_9FIRM</name>
<dbReference type="HAMAP" id="MF_00161">
    <property type="entry name" value="LspA"/>
    <property type="match status" value="1"/>
</dbReference>
<evidence type="ECO:0000313" key="12">
    <source>
        <dbReference type="Proteomes" id="UP000189933"/>
    </source>
</evidence>
<dbReference type="NCBIfam" id="TIGR00077">
    <property type="entry name" value="lspA"/>
    <property type="match status" value="1"/>
</dbReference>
<dbReference type="Pfam" id="PF01252">
    <property type="entry name" value="Peptidase_A8"/>
    <property type="match status" value="1"/>
</dbReference>
<accession>A0A1T4NMJ9</accession>
<evidence type="ECO:0000313" key="11">
    <source>
        <dbReference type="EMBL" id="SJZ80490.1"/>
    </source>
</evidence>